<evidence type="ECO:0000313" key="3">
    <source>
        <dbReference type="Proteomes" id="UP001590950"/>
    </source>
</evidence>
<protein>
    <submittedName>
        <fullName evidence="2">Uncharacterized protein</fullName>
    </submittedName>
</protein>
<organism evidence="2 3">
    <name type="scientific">Stereocaulon virgatum</name>
    <dbReference type="NCBI Taxonomy" id="373712"/>
    <lineage>
        <taxon>Eukaryota</taxon>
        <taxon>Fungi</taxon>
        <taxon>Dikarya</taxon>
        <taxon>Ascomycota</taxon>
        <taxon>Pezizomycotina</taxon>
        <taxon>Lecanoromycetes</taxon>
        <taxon>OSLEUM clade</taxon>
        <taxon>Lecanoromycetidae</taxon>
        <taxon>Lecanorales</taxon>
        <taxon>Lecanorineae</taxon>
        <taxon>Stereocaulaceae</taxon>
        <taxon>Stereocaulon</taxon>
    </lineage>
</organism>
<comment type="caution">
    <text evidence="2">The sequence shown here is derived from an EMBL/GenBank/DDBJ whole genome shotgun (WGS) entry which is preliminary data.</text>
</comment>
<evidence type="ECO:0000313" key="2">
    <source>
        <dbReference type="EMBL" id="KAL2040980.1"/>
    </source>
</evidence>
<name>A0ABR4A7C4_9LECA</name>
<dbReference type="EMBL" id="JBEFKJ010000019">
    <property type="protein sequence ID" value="KAL2040980.1"/>
    <property type="molecule type" value="Genomic_DNA"/>
</dbReference>
<evidence type="ECO:0000256" key="1">
    <source>
        <dbReference type="SAM" id="MobiDB-lite"/>
    </source>
</evidence>
<feature type="region of interest" description="Disordered" evidence="1">
    <location>
        <begin position="1"/>
        <end position="36"/>
    </location>
</feature>
<feature type="compositionally biased region" description="Acidic residues" evidence="1">
    <location>
        <begin position="1"/>
        <end position="11"/>
    </location>
</feature>
<proteinExistence type="predicted"/>
<accession>A0ABR4A7C4</accession>
<dbReference type="Proteomes" id="UP001590950">
    <property type="component" value="Unassembled WGS sequence"/>
</dbReference>
<gene>
    <name evidence="2" type="ORF">N7G274_006438</name>
</gene>
<keyword evidence="3" id="KW-1185">Reference proteome</keyword>
<sequence>MASEQDADVLVEDVTKSPAPKKQKRSLSPSAHSKPCSICHTPSDVLVRCRIDETPTWHFVCPKKCWKEFSGGVVDGDADHPFYKYGGMWKNKHAGVSAKKPKGRSKKNEAS</sequence>
<reference evidence="2 3" key="1">
    <citation type="submission" date="2024-09" db="EMBL/GenBank/DDBJ databases">
        <title>Rethinking Asexuality: The Enigmatic Case of Functional Sexual Genes in Lepraria (Stereocaulaceae).</title>
        <authorList>
            <person name="Doellman M."/>
            <person name="Sun Y."/>
            <person name="Barcenas-Pena A."/>
            <person name="Lumbsch H.T."/>
            <person name="Grewe F."/>
        </authorList>
    </citation>
    <scope>NUCLEOTIDE SEQUENCE [LARGE SCALE GENOMIC DNA]</scope>
    <source>
        <strain evidence="2 3">Mercado 3170</strain>
    </source>
</reference>